<dbReference type="PANTHER" id="PTHR10622:SF10">
    <property type="entry name" value="HET DOMAIN-CONTAINING PROTEIN"/>
    <property type="match status" value="1"/>
</dbReference>
<evidence type="ECO:0000259" key="3">
    <source>
        <dbReference type="Pfam" id="PF26640"/>
    </source>
</evidence>
<feature type="domain" description="DUF8212" evidence="3">
    <location>
        <begin position="226"/>
        <end position="261"/>
    </location>
</feature>
<organism evidence="4 5">
    <name type="scientific">Neocucurbitaria cava</name>
    <dbReference type="NCBI Taxonomy" id="798079"/>
    <lineage>
        <taxon>Eukaryota</taxon>
        <taxon>Fungi</taxon>
        <taxon>Dikarya</taxon>
        <taxon>Ascomycota</taxon>
        <taxon>Pezizomycotina</taxon>
        <taxon>Dothideomycetes</taxon>
        <taxon>Pleosporomycetidae</taxon>
        <taxon>Pleosporales</taxon>
        <taxon>Pleosporineae</taxon>
        <taxon>Cucurbitariaceae</taxon>
        <taxon>Neocucurbitaria</taxon>
    </lineage>
</organism>
<dbReference type="InterPro" id="IPR010730">
    <property type="entry name" value="HET"/>
</dbReference>
<accession>A0A9W8YGL4</accession>
<dbReference type="EMBL" id="JAPEUY010000002">
    <property type="protein sequence ID" value="KAJ4376347.1"/>
    <property type="molecule type" value="Genomic_DNA"/>
</dbReference>
<evidence type="ECO:0000259" key="2">
    <source>
        <dbReference type="Pfam" id="PF06985"/>
    </source>
</evidence>
<dbReference type="PANTHER" id="PTHR10622">
    <property type="entry name" value="HET DOMAIN-CONTAINING PROTEIN"/>
    <property type="match status" value="1"/>
</dbReference>
<dbReference type="InterPro" id="IPR058525">
    <property type="entry name" value="DUF8212"/>
</dbReference>
<evidence type="ECO:0008006" key="6">
    <source>
        <dbReference type="Google" id="ProtNLM"/>
    </source>
</evidence>
<feature type="compositionally biased region" description="Basic and acidic residues" evidence="1">
    <location>
        <begin position="693"/>
        <end position="708"/>
    </location>
</feature>
<feature type="region of interest" description="Disordered" evidence="1">
    <location>
        <begin position="583"/>
        <end position="618"/>
    </location>
</feature>
<feature type="compositionally biased region" description="Basic and acidic residues" evidence="1">
    <location>
        <begin position="599"/>
        <end position="613"/>
    </location>
</feature>
<feature type="region of interest" description="Disordered" evidence="1">
    <location>
        <begin position="675"/>
        <end position="725"/>
    </location>
</feature>
<gene>
    <name evidence="4" type="ORF">N0V83_001630</name>
</gene>
<dbReference type="AlphaFoldDB" id="A0A9W8YGL4"/>
<dbReference type="Pfam" id="PF06985">
    <property type="entry name" value="HET"/>
    <property type="match status" value="1"/>
</dbReference>
<evidence type="ECO:0000313" key="5">
    <source>
        <dbReference type="Proteomes" id="UP001140560"/>
    </source>
</evidence>
<evidence type="ECO:0000256" key="1">
    <source>
        <dbReference type="SAM" id="MobiDB-lite"/>
    </source>
</evidence>
<sequence length="725" mass="80453">MRLLHTSTLEVEYFLQSTPKYVILSHTWGEEEVSLQDIQSGSAPSKKGYAKITACCKKAAEDGFSYCWIDTCCIDKTSSAELSESINSMYMYYKNSSICYAYIADFDIERGHSPSLNDINAPHGLGSQRWFSRGWTLQELIAPPIVEFYDVNWKEFGTRLSLQQQLTAITGISKFILQGGDPAICKIAVRMSWAAKRKTTRIEDEAYCLMGLFSVNMPLLYGEGSRAFRRLQEEILRVEEDYTIFAWAPKESLESDDALPAVSRGLLAHSPSDFAEFRAENHTQAPLMSPLWPLEDLSRDHFSIFPPSVDQVPPYLTSRGLRITLPVTLVTLQNNCQDIYACLTLIYPPGGQMHMLCVKLIRATASEERYIRQAGVLLVVLPQANRGHFEYRSIYVEQPHCLHSGPPPWDIDNAEHQASSFDLSLLVVKLKANFALPATFNTISAVNSDAITHLRYSKQTSASDPTTREIVDAISSNIELNYHGVNELTYSFDPVGSPGHGEINFVCNTITPPPRYILTFAFANHPTTTFKVSLNIPSGTPPTCTALSTSPSYARLHAQWHHPSSETLGSLHKTDRVTLYVDLEDSSPTPSPSPSPTHSDSDKEKQKDKEKGTEVPVTHIQVDISIRRIAPPSPHLFSQEYETRFQNRFELSIELKDVTPRGSMGAVGVNTEAALRSKAQERGEGSGGGSGGGREEGSIVKEVERVDSWEQISRSGTGLQEGGGD</sequence>
<keyword evidence="5" id="KW-1185">Reference proteome</keyword>
<dbReference type="OrthoDB" id="3793045at2759"/>
<proteinExistence type="predicted"/>
<reference evidence="4" key="1">
    <citation type="submission" date="2022-10" db="EMBL/GenBank/DDBJ databases">
        <title>Tapping the CABI collections for fungal endophytes: first genome assemblies for Collariella, Neodidymelliopsis, Ascochyta clinopodiicola, Didymella pomorum, Didymosphaeria variabile, Neocosmospora piperis and Neocucurbitaria cava.</title>
        <authorList>
            <person name="Hill R."/>
        </authorList>
    </citation>
    <scope>NUCLEOTIDE SEQUENCE</scope>
    <source>
        <strain evidence="4">IMI 356814</strain>
    </source>
</reference>
<evidence type="ECO:0000313" key="4">
    <source>
        <dbReference type="EMBL" id="KAJ4376347.1"/>
    </source>
</evidence>
<feature type="domain" description="Heterokaryon incompatibility" evidence="2">
    <location>
        <begin position="21"/>
        <end position="107"/>
    </location>
</feature>
<dbReference type="Pfam" id="PF26640">
    <property type="entry name" value="DUF8212"/>
    <property type="match status" value="1"/>
</dbReference>
<comment type="caution">
    <text evidence="4">The sequence shown here is derived from an EMBL/GenBank/DDBJ whole genome shotgun (WGS) entry which is preliminary data.</text>
</comment>
<dbReference type="Proteomes" id="UP001140560">
    <property type="component" value="Unassembled WGS sequence"/>
</dbReference>
<name>A0A9W8YGL4_9PLEO</name>
<protein>
    <recommendedName>
        <fullName evidence="6">Heterokaryon incompatibility domain-containing protein</fullName>
    </recommendedName>
</protein>